<dbReference type="PATRIC" id="fig|1321819.3.peg.2943"/>
<comment type="caution">
    <text evidence="5">The sequence shown here is derived from an EMBL/GenBank/DDBJ whole genome shotgun (WGS) entry which is preliminary data.</text>
</comment>
<dbReference type="GO" id="GO:0016818">
    <property type="term" value="F:hydrolase activity, acting on acid anhydrides, in phosphorus-containing anhydrides"/>
    <property type="evidence" value="ECO:0007669"/>
    <property type="project" value="InterPro"/>
</dbReference>
<feature type="coiled-coil region" evidence="3">
    <location>
        <begin position="356"/>
        <end position="402"/>
    </location>
</feature>
<dbReference type="GO" id="GO:0008270">
    <property type="term" value="F:zinc ion binding"/>
    <property type="evidence" value="ECO:0007669"/>
    <property type="project" value="InterPro"/>
</dbReference>
<evidence type="ECO:0000313" key="5">
    <source>
        <dbReference type="EMBL" id="ERI81423.1"/>
    </source>
</evidence>
<keyword evidence="1" id="KW-0479">Metal-binding</keyword>
<dbReference type="Pfam" id="PF08797">
    <property type="entry name" value="HIRAN"/>
    <property type="match status" value="1"/>
</dbReference>
<dbReference type="OrthoDB" id="260852at2"/>
<evidence type="ECO:0000259" key="4">
    <source>
        <dbReference type="SMART" id="SM00910"/>
    </source>
</evidence>
<protein>
    <submittedName>
        <fullName evidence="5">HIRAN domain protein</fullName>
    </submittedName>
</protein>
<dbReference type="InterPro" id="IPR011990">
    <property type="entry name" value="TPR-like_helical_dom_sf"/>
</dbReference>
<sequence>MLFIIFIVSAIFIVLKIATPPATKRQTTYNPAAIKRERENTTALFEEEEHTPSIDIDIERFHPSNIAESNFFSGLGGEINVAIKGLAYRSHEEILIAKTLKIGEPLKLEKEPLNPVDPYAIKVLTIDGFQIGYIAHKYSQDLSSIIDQGFALECTLSSSSGGKIPYQYMYISYASDVTKDLEALLIESLTKVGLEKKSKDRWHYAMNDLPPATCVKTISIQASYFVNDIFLINETFIDEEGKEHTIHYRYNENIGRQNFSKGQNLESSGDFLQAIQYYEENIEIGEMLRESSHRLSVIYKKVNRHEDIIPMLQRAIEQAQKRKAPTTEIERMSQRLDQFISSPRKPSVNNADKYRLKRLRENISNTEKAYKKALDDGKPLIAKNAENRLLRYKKEMEEILQSNKIEGKY</sequence>
<keyword evidence="2" id="KW-0378">Hydrolase</keyword>
<reference evidence="5 6" key="1">
    <citation type="submission" date="2013-08" db="EMBL/GenBank/DDBJ databases">
        <authorList>
            <person name="Weinstock G."/>
            <person name="Sodergren E."/>
            <person name="Wylie T."/>
            <person name="Fulton L."/>
            <person name="Fulton R."/>
            <person name="Fronick C."/>
            <person name="O'Laughlin M."/>
            <person name="Godfrey J."/>
            <person name="Miner T."/>
            <person name="Herter B."/>
            <person name="Appelbaum E."/>
            <person name="Cordes M."/>
            <person name="Lek S."/>
            <person name="Wollam A."/>
            <person name="Pepin K.H."/>
            <person name="Palsikar V.B."/>
            <person name="Mitreva M."/>
            <person name="Wilson R.K."/>
        </authorList>
    </citation>
    <scope>NUCLEOTIDE SEQUENCE [LARGE SCALE GENOMIC DNA]</scope>
    <source>
        <strain evidence="5 6">F0041</strain>
    </source>
</reference>
<dbReference type="GO" id="GO:0003676">
    <property type="term" value="F:nucleic acid binding"/>
    <property type="evidence" value="ECO:0007669"/>
    <property type="project" value="InterPro"/>
</dbReference>
<name>U2CBN0_9BACE</name>
<gene>
    <name evidence="5" type="ORF">HMPREF1981_03187</name>
</gene>
<dbReference type="InterPro" id="IPR014905">
    <property type="entry name" value="HIRAN"/>
</dbReference>
<proteinExistence type="predicted"/>
<dbReference type="Gene3D" id="3.30.70.2330">
    <property type="match status" value="1"/>
</dbReference>
<dbReference type="HOGENOM" id="CLU_672052_0_0_10"/>
<dbReference type="Proteomes" id="UP000016496">
    <property type="component" value="Unassembled WGS sequence"/>
</dbReference>
<dbReference type="EMBL" id="AWSV01000162">
    <property type="protein sequence ID" value="ERI81423.1"/>
    <property type="molecule type" value="Genomic_DNA"/>
</dbReference>
<organism evidence="5 6">
    <name type="scientific">Bacteroides pyogenes F0041</name>
    <dbReference type="NCBI Taxonomy" id="1321819"/>
    <lineage>
        <taxon>Bacteria</taxon>
        <taxon>Pseudomonadati</taxon>
        <taxon>Bacteroidota</taxon>
        <taxon>Bacteroidia</taxon>
        <taxon>Bacteroidales</taxon>
        <taxon>Bacteroidaceae</taxon>
        <taxon>Bacteroides</taxon>
    </lineage>
</organism>
<feature type="domain" description="HIRAN" evidence="4">
    <location>
        <begin position="76"/>
        <end position="179"/>
    </location>
</feature>
<dbReference type="RefSeq" id="WP_021646945.1">
    <property type="nucleotide sequence ID" value="NZ_KE993158.1"/>
</dbReference>
<evidence type="ECO:0000256" key="3">
    <source>
        <dbReference type="SAM" id="Coils"/>
    </source>
</evidence>
<dbReference type="SMART" id="SM00910">
    <property type="entry name" value="HIRAN"/>
    <property type="match status" value="1"/>
</dbReference>
<evidence type="ECO:0000256" key="1">
    <source>
        <dbReference type="ARBA" id="ARBA00022723"/>
    </source>
</evidence>
<keyword evidence="3" id="KW-0175">Coiled coil</keyword>
<accession>U2CBN0</accession>
<evidence type="ECO:0000256" key="2">
    <source>
        <dbReference type="ARBA" id="ARBA00022801"/>
    </source>
</evidence>
<dbReference type="SUPFAM" id="SSF48452">
    <property type="entry name" value="TPR-like"/>
    <property type="match status" value="1"/>
</dbReference>
<dbReference type="AlphaFoldDB" id="U2CBN0"/>
<evidence type="ECO:0000313" key="6">
    <source>
        <dbReference type="Proteomes" id="UP000016496"/>
    </source>
</evidence>
<dbReference type="Gene3D" id="1.25.40.10">
    <property type="entry name" value="Tetratricopeptide repeat domain"/>
    <property type="match status" value="1"/>
</dbReference>